<accession>A0ABQ1XFS9</accession>
<sequence length="163" mass="17259">MVTVHMGALGMTFLETRIPPPLVVLASGALAWGVTTLTPALSLNFPGQAALGLIIAALGVAIAAAGIIAFQKARTTVSPIDPAAATALVDSGIYARTRNPMYLGMAVMLLGWTVILGHPAGLLGLAVFVAYIDRFQIRPEERALQALFGDTFTAYRARVRRWI</sequence>
<dbReference type="PANTHER" id="PTHR12714">
    <property type="entry name" value="PROTEIN-S ISOPRENYLCYSTEINE O-METHYLTRANSFERASE"/>
    <property type="match status" value="1"/>
</dbReference>
<dbReference type="InterPro" id="IPR007318">
    <property type="entry name" value="Phopholipid_MeTrfase"/>
</dbReference>
<reference evidence="7" key="1">
    <citation type="journal article" date="2019" name="Int. J. Syst. Evol. Microbiol.">
        <title>The Global Catalogue of Microorganisms (GCM) 10K type strain sequencing project: providing services to taxonomists for standard genome sequencing and annotation.</title>
        <authorList>
            <consortium name="The Broad Institute Genomics Platform"/>
            <consortium name="The Broad Institute Genome Sequencing Center for Infectious Disease"/>
            <person name="Wu L."/>
            <person name="Ma J."/>
        </authorList>
    </citation>
    <scope>NUCLEOTIDE SEQUENCE [LARGE SCALE GENOMIC DNA]</scope>
    <source>
        <strain evidence="7">CGMCC 1.12766</strain>
    </source>
</reference>
<dbReference type="PANTHER" id="PTHR12714:SF24">
    <property type="entry name" value="SLR1182 PROTEIN"/>
    <property type="match status" value="1"/>
</dbReference>
<evidence type="ECO:0000256" key="4">
    <source>
        <dbReference type="ARBA" id="ARBA00023136"/>
    </source>
</evidence>
<dbReference type="EMBL" id="BMFS01000002">
    <property type="protein sequence ID" value="GGG93361.1"/>
    <property type="molecule type" value="Genomic_DNA"/>
</dbReference>
<evidence type="ECO:0000256" key="1">
    <source>
        <dbReference type="ARBA" id="ARBA00004127"/>
    </source>
</evidence>
<feature type="transmembrane region" description="Helical" evidence="5">
    <location>
        <begin position="50"/>
        <end position="70"/>
    </location>
</feature>
<feature type="transmembrane region" description="Helical" evidence="5">
    <location>
        <begin position="109"/>
        <end position="132"/>
    </location>
</feature>
<keyword evidence="7" id="KW-1185">Reference proteome</keyword>
<dbReference type="Proteomes" id="UP000648722">
    <property type="component" value="Unassembled WGS sequence"/>
</dbReference>
<feature type="transmembrane region" description="Helical" evidence="5">
    <location>
        <begin position="20"/>
        <end position="43"/>
    </location>
</feature>
<dbReference type="Gene3D" id="1.20.120.1630">
    <property type="match status" value="1"/>
</dbReference>
<keyword evidence="3 5" id="KW-1133">Transmembrane helix</keyword>
<evidence type="ECO:0000256" key="2">
    <source>
        <dbReference type="ARBA" id="ARBA00022692"/>
    </source>
</evidence>
<name>A0ABQ1XFS9_9PROT</name>
<evidence type="ECO:0000313" key="7">
    <source>
        <dbReference type="Proteomes" id="UP000648722"/>
    </source>
</evidence>
<keyword evidence="4 5" id="KW-0472">Membrane</keyword>
<comment type="subcellular location">
    <subcellularLocation>
        <location evidence="1">Endomembrane system</location>
        <topology evidence="1">Multi-pass membrane protein</topology>
    </subcellularLocation>
</comment>
<comment type="caution">
    <text evidence="6">The sequence shown here is derived from an EMBL/GenBank/DDBJ whole genome shotgun (WGS) entry which is preliminary data.</text>
</comment>
<keyword evidence="2 5" id="KW-0812">Transmembrane</keyword>
<organism evidence="6 7">
    <name type="scientific">Glycocaulis albus</name>
    <dbReference type="NCBI Taxonomy" id="1382801"/>
    <lineage>
        <taxon>Bacteria</taxon>
        <taxon>Pseudomonadati</taxon>
        <taxon>Pseudomonadota</taxon>
        <taxon>Alphaproteobacteria</taxon>
        <taxon>Maricaulales</taxon>
        <taxon>Maricaulaceae</taxon>
        <taxon>Glycocaulis</taxon>
    </lineage>
</organism>
<protein>
    <submittedName>
        <fullName evidence="6">Membrane protein</fullName>
    </submittedName>
</protein>
<evidence type="ECO:0000256" key="3">
    <source>
        <dbReference type="ARBA" id="ARBA00022989"/>
    </source>
</evidence>
<dbReference type="Pfam" id="PF04191">
    <property type="entry name" value="PEMT"/>
    <property type="match status" value="1"/>
</dbReference>
<gene>
    <name evidence="6" type="ORF">GCM10007420_06040</name>
</gene>
<proteinExistence type="predicted"/>
<evidence type="ECO:0000256" key="5">
    <source>
        <dbReference type="SAM" id="Phobius"/>
    </source>
</evidence>
<evidence type="ECO:0000313" key="6">
    <source>
        <dbReference type="EMBL" id="GGG93361.1"/>
    </source>
</evidence>